<evidence type="ECO:0000259" key="12">
    <source>
        <dbReference type="Pfam" id="PF13802"/>
    </source>
</evidence>
<evidence type="ECO:0000256" key="8">
    <source>
        <dbReference type="ARBA" id="ARBA00023295"/>
    </source>
</evidence>
<dbReference type="CDD" id="cd06603">
    <property type="entry name" value="GH31_GANC_GANAB_alpha"/>
    <property type="match status" value="1"/>
</dbReference>
<feature type="domain" description="DUF5110" evidence="13">
    <location>
        <begin position="1776"/>
        <end position="1815"/>
    </location>
</feature>
<protein>
    <recommendedName>
        <fullName evidence="9">Glucosidase II subunit alpha</fullName>
    </recommendedName>
</protein>
<feature type="region of interest" description="Disordered" evidence="10">
    <location>
        <begin position="240"/>
        <end position="295"/>
    </location>
</feature>
<dbReference type="Gene3D" id="3.20.20.80">
    <property type="entry name" value="Glycosidases"/>
    <property type="match status" value="2"/>
</dbReference>
<evidence type="ECO:0000256" key="2">
    <source>
        <dbReference type="ARBA" id="ARBA00004833"/>
    </source>
</evidence>
<dbReference type="OrthoDB" id="3237269at2759"/>
<name>A0A9P5VDS8_9FUNG</name>
<dbReference type="InterPro" id="IPR033403">
    <property type="entry name" value="DUF5110"/>
</dbReference>
<comment type="caution">
    <text evidence="15">The sequence shown here is derived from an EMBL/GenBank/DDBJ whole genome shotgun (WGS) entry which is preliminary data.</text>
</comment>
<dbReference type="EMBL" id="JAAAUQ010000128">
    <property type="protein sequence ID" value="KAF9154212.1"/>
    <property type="molecule type" value="Genomic_DNA"/>
</dbReference>
<sequence length="1898" mass="212783">KQFAHQQRELARAKALKEAETKVSSFEDHVRSGRRICKQEFIDIKKKLSAAFRWNPQTRHDLAEFLRHAGWTVVECETEADTKIASDYQPGDNVISADSDMLVYDKIWIIWRPISGSRFLAYHINEVTAALKMNRAQLTALRIVSFNDYNRNIFGLGCQTNFSIIQSLPAKEGTNAEDMVKAYLVDPRVVLNNKTQINFDIPIRVLVHGLQTPATPTIRTNADGSDASTFDAIRGRYKRAQHEYDRQKREKELSKALATRTMLTPSTDKTIDDPAKSDSNSKKVPQALSSRQGRHSLDMMDKAQVMREIAWEHPAASLRVGTLRGNVKAVLMEDTVVADAVVKCVKGTIHQARQIMRQCQGLIGAFIERVLAYDVVKTSDRDQAFLDYLCPRVEPKRSSDASDDEQDMRQIDLEDDNTKDVQISFLWSFMTYLYTGNKPSTTGVTAGLNPRLGELCRNSKQVGVGEVVGMFILRLEELGIHTSVRLKSDINKASEYPAEIVMETARKKSHAIGCDLGIREGLSAIENFVALNRTAGSNRRIVSISPVKNGFVSFSELELVKLFWKSPILKARRLDIAKVNFPNCSALTDVMVWMRDREPGYFIKRLLCDVAPEGLTSRKKGQAGYRGAVELKSIEQIKDHLRNIRSSGFEASTYDNNRYLLRGSMRTNDFTVQPAAFKLKELQSVRYKRLSEDKLPPRQMFGSREDVAFYWPNCPPENIKILCLDLGQACTTAASAIFLDFASSSSASKGKTPVKTATSTSVTTASASTTACNSSAITPMSTIEQIESDLPALCGEGASVVAYLAELHKFQDQLDLFYNGNNDIYMKHGWDAERARDEEFKVVANRLLGLVGGSISCKRKAENMVVIGIGLGDFSSKTRLSSLHGSFVSYFVGIECDCGLEENTVSINSATQEVTKSNADTAEGSNKKHRPVEEVLALGLALACVSAVKREDFKTCSQSGFCTRNRAYADIAKENPQWASPFQLNPSSLRLHKGVLTGDLINVQEDKQPSDKPAMAFELHLLDTDAARVRINERNPIHPRYDGVQDTVLVKPYGHATEKSYQKLGKDENGVLTIQYGAQNQNTVRISSAPFKVEFLVNGVPTVLLNDEGLLRFERLRNKEEPKVEEEGVKQEEETDSDPLVEQKAGGNDIEITVEKSELEKKLEENLWEERFKEFTDSKPRGPESFGMDITFSGINHVYGIPEHASSLSLKATRGPDAPYTEPYRLYNLDVFEYEGDNPMALYGSVPFMLGHSKNSTAAVFWMNAAETWVDVEKSPEDKNGGILSWIKSKKAVQPAATKTHWISEAGVLDLFVFLGPTHRDIFRQYASLVGTTALPQAFSIAYHQCRWNYNNQKDVAEVDAGFDEHDIPYDVLWLDIEHTNGKRYFTWDEAKFPNPTEMQESLSSKGRKMVTIIDPHIKKDADYHVSKEGAELDVYIKNKDGNSDFDGWCWPGSSQWIDFYNPKARDWWASQFSYDKYIGSTKSLFTWNDMNEPSVFSGPEITIPKDVIHYGNVEHRNVHNLYGTMFHSATAQGLTHRNETNQRPFVLSRAFFAGTQRYGAIWTGDNVASWEHLELASPMLLTIGISGIPFSGADVGGFFGNPDAELLTRWYQAGIYYPFFRAHAHLDSKRREPWLFGEPYTTQIREAIRTRYTLLPFWYTLFQEASVEGTPIIRPMFTVFPEDESVFGMDDQYMIGDALLVKPVVKAAAIRSNVYFAGKEKWFDIKDYSVEQGPGFKDVDSPADKIPVYQRAGTIVPKRERPRRSSKAMENDPFTLVIALDSKGEASGRLYLDDGESFNYEKGDYILRDFKVSKGVLTSRKVESAAAVPSHESAFAEKAGGLRIERLVILGLTAPLKKVTVGDRAVQVDCSQVGGSYVCTVKEPQVTVGKDFDLSFA</sequence>
<evidence type="ECO:0000259" key="14">
    <source>
        <dbReference type="Pfam" id="PF21365"/>
    </source>
</evidence>
<dbReference type="GO" id="GO:0090599">
    <property type="term" value="F:alpha-glucosidase activity"/>
    <property type="evidence" value="ECO:0007669"/>
    <property type="project" value="TreeGrafter"/>
</dbReference>
<dbReference type="SUPFAM" id="SSF88723">
    <property type="entry name" value="PIN domain-like"/>
    <property type="match status" value="1"/>
</dbReference>
<evidence type="ECO:0000259" key="13">
    <source>
        <dbReference type="Pfam" id="PF17137"/>
    </source>
</evidence>
<dbReference type="InterPro" id="IPR013780">
    <property type="entry name" value="Glyco_hydro_b"/>
</dbReference>
<dbReference type="Pfam" id="PF01055">
    <property type="entry name" value="Glyco_hydro_31_2nd"/>
    <property type="match status" value="1"/>
</dbReference>
<dbReference type="InterPro" id="IPR025887">
    <property type="entry name" value="Glyco_hydro_31_N_dom"/>
</dbReference>
<feature type="domain" description="Glycosyl hydrolase family 31 C-terminal" evidence="14">
    <location>
        <begin position="1670"/>
        <end position="1757"/>
    </location>
</feature>
<evidence type="ECO:0000256" key="7">
    <source>
        <dbReference type="ARBA" id="ARBA00023180"/>
    </source>
</evidence>
<dbReference type="CDD" id="cd14752">
    <property type="entry name" value="GH31_N"/>
    <property type="match status" value="1"/>
</dbReference>
<feature type="domain" description="Glycoside hydrolase family 31 TIM barrel" evidence="11">
    <location>
        <begin position="1334"/>
        <end position="1662"/>
    </location>
</feature>
<dbReference type="GO" id="GO:0017177">
    <property type="term" value="C:glucosidase II complex"/>
    <property type="evidence" value="ECO:0007669"/>
    <property type="project" value="TreeGrafter"/>
</dbReference>
<feature type="non-terminal residue" evidence="15">
    <location>
        <position position="1"/>
    </location>
</feature>
<dbReference type="InterPro" id="IPR017853">
    <property type="entry name" value="GH"/>
</dbReference>
<dbReference type="SUPFAM" id="SSF51445">
    <property type="entry name" value="(Trans)glycosidases"/>
    <property type="match status" value="1"/>
</dbReference>
<dbReference type="SUPFAM" id="SSF51011">
    <property type="entry name" value="Glycosyl hydrolase domain"/>
    <property type="match status" value="1"/>
</dbReference>
<dbReference type="FunFam" id="3.20.20.80:FF:000039">
    <property type="entry name" value="Glucosidase, alpha neutral C"/>
    <property type="match status" value="1"/>
</dbReference>
<feature type="compositionally biased region" description="Basic and acidic residues" evidence="10">
    <location>
        <begin position="240"/>
        <end position="254"/>
    </location>
</feature>
<dbReference type="InterPro" id="IPR029060">
    <property type="entry name" value="PIN-like_dom_sf"/>
</dbReference>
<reference evidence="15" key="1">
    <citation type="journal article" date="2020" name="Fungal Divers.">
        <title>Resolving the Mortierellaceae phylogeny through synthesis of multi-gene phylogenetics and phylogenomics.</title>
        <authorList>
            <person name="Vandepol N."/>
            <person name="Liber J."/>
            <person name="Desiro A."/>
            <person name="Na H."/>
            <person name="Kennedy M."/>
            <person name="Barry K."/>
            <person name="Grigoriev I.V."/>
            <person name="Miller A.N."/>
            <person name="O'Donnell K."/>
            <person name="Stajich J.E."/>
            <person name="Bonito G."/>
        </authorList>
    </citation>
    <scope>NUCLEOTIDE SEQUENCE</scope>
    <source>
        <strain evidence="15">NRRL 6426</strain>
    </source>
</reference>
<keyword evidence="6" id="KW-0256">Endoplasmic reticulum</keyword>
<dbReference type="GO" id="GO:0005975">
    <property type="term" value="P:carbohydrate metabolic process"/>
    <property type="evidence" value="ECO:0007669"/>
    <property type="project" value="InterPro"/>
</dbReference>
<dbReference type="InterPro" id="IPR011013">
    <property type="entry name" value="Gal_mutarotase_sf_dom"/>
</dbReference>
<evidence type="ECO:0000256" key="4">
    <source>
        <dbReference type="ARBA" id="ARBA00022729"/>
    </source>
</evidence>
<comment type="pathway">
    <text evidence="2">Glycan metabolism; N-glycan metabolism.</text>
</comment>
<evidence type="ECO:0000256" key="10">
    <source>
        <dbReference type="SAM" id="MobiDB-lite"/>
    </source>
</evidence>
<dbReference type="PANTHER" id="PTHR22762">
    <property type="entry name" value="ALPHA-GLUCOSIDASE"/>
    <property type="match status" value="1"/>
</dbReference>
<feature type="domain" description="Glycoside hydrolase family 31 N-terminal" evidence="12">
    <location>
        <begin position="1017"/>
        <end position="1271"/>
    </location>
</feature>
<evidence type="ECO:0000256" key="5">
    <source>
        <dbReference type="ARBA" id="ARBA00022801"/>
    </source>
</evidence>
<evidence type="ECO:0000256" key="9">
    <source>
        <dbReference type="ARBA" id="ARBA00042895"/>
    </source>
</evidence>
<dbReference type="FunFam" id="3.20.20.80:FF:000046">
    <property type="entry name" value="Glucosidase alpha, neutral C"/>
    <property type="match status" value="1"/>
</dbReference>
<dbReference type="Proteomes" id="UP000748756">
    <property type="component" value="Unassembled WGS sequence"/>
</dbReference>
<evidence type="ECO:0000256" key="6">
    <source>
        <dbReference type="ARBA" id="ARBA00022824"/>
    </source>
</evidence>
<dbReference type="SUPFAM" id="SSF74650">
    <property type="entry name" value="Galactose mutarotase-like"/>
    <property type="match status" value="1"/>
</dbReference>
<evidence type="ECO:0000259" key="11">
    <source>
        <dbReference type="Pfam" id="PF01055"/>
    </source>
</evidence>
<evidence type="ECO:0000313" key="15">
    <source>
        <dbReference type="EMBL" id="KAF9154212.1"/>
    </source>
</evidence>
<dbReference type="Pfam" id="PF13802">
    <property type="entry name" value="Gal_mutarotas_2"/>
    <property type="match status" value="1"/>
</dbReference>
<organism evidence="15 16">
    <name type="scientific">Linnemannia schmuckeri</name>
    <dbReference type="NCBI Taxonomy" id="64567"/>
    <lineage>
        <taxon>Eukaryota</taxon>
        <taxon>Fungi</taxon>
        <taxon>Fungi incertae sedis</taxon>
        <taxon>Mucoromycota</taxon>
        <taxon>Mortierellomycotina</taxon>
        <taxon>Mortierellomycetes</taxon>
        <taxon>Mortierellales</taxon>
        <taxon>Mortierellaceae</taxon>
        <taxon>Linnemannia</taxon>
    </lineage>
</organism>
<keyword evidence="7" id="KW-0325">Glycoprotein</keyword>
<dbReference type="InterPro" id="IPR048395">
    <property type="entry name" value="Glyco_hydro_31_C"/>
</dbReference>
<evidence type="ECO:0000256" key="3">
    <source>
        <dbReference type="ARBA" id="ARBA00007806"/>
    </source>
</evidence>
<accession>A0A9P5VDS8</accession>
<dbReference type="Pfam" id="PF21365">
    <property type="entry name" value="Glyco_hydro_31_3rd"/>
    <property type="match status" value="1"/>
</dbReference>
<gene>
    <name evidence="15" type="ORF">BG015_001529</name>
</gene>
<feature type="compositionally biased region" description="Basic and acidic residues" evidence="10">
    <location>
        <begin position="269"/>
        <end position="281"/>
    </location>
</feature>
<keyword evidence="8" id="KW-0326">Glycosidase</keyword>
<keyword evidence="4" id="KW-0732">Signal</keyword>
<proteinExistence type="inferred from homology"/>
<dbReference type="GO" id="GO:0006491">
    <property type="term" value="P:N-glycan processing"/>
    <property type="evidence" value="ECO:0007669"/>
    <property type="project" value="TreeGrafter"/>
</dbReference>
<comment type="similarity">
    <text evidence="3">Belongs to the glycosyl hydrolase 31 family.</text>
</comment>
<evidence type="ECO:0000256" key="1">
    <source>
        <dbReference type="ARBA" id="ARBA00004240"/>
    </source>
</evidence>
<keyword evidence="16" id="KW-1185">Reference proteome</keyword>
<evidence type="ECO:0000313" key="16">
    <source>
        <dbReference type="Proteomes" id="UP000748756"/>
    </source>
</evidence>
<feature type="region of interest" description="Disordered" evidence="10">
    <location>
        <begin position="1121"/>
        <end position="1143"/>
    </location>
</feature>
<dbReference type="PANTHER" id="PTHR22762:SF54">
    <property type="entry name" value="BCDNA.GH04962"/>
    <property type="match status" value="1"/>
</dbReference>
<keyword evidence="5" id="KW-0378">Hydrolase</keyword>
<dbReference type="Gene3D" id="2.60.40.1760">
    <property type="entry name" value="glycosyl hydrolase (family 31)"/>
    <property type="match status" value="1"/>
</dbReference>
<dbReference type="Pfam" id="PF17137">
    <property type="entry name" value="DUF5110"/>
    <property type="match status" value="1"/>
</dbReference>
<dbReference type="InterPro" id="IPR000322">
    <property type="entry name" value="Glyco_hydro_31_TIM"/>
</dbReference>
<comment type="subcellular location">
    <subcellularLocation>
        <location evidence="1">Endoplasmic reticulum</location>
    </subcellularLocation>
</comment>
<dbReference type="Gene3D" id="2.60.40.1180">
    <property type="entry name" value="Golgi alpha-mannosidase II"/>
    <property type="match status" value="2"/>
</dbReference>
<dbReference type="GO" id="GO:0030246">
    <property type="term" value="F:carbohydrate binding"/>
    <property type="evidence" value="ECO:0007669"/>
    <property type="project" value="InterPro"/>
</dbReference>
<dbReference type="Gene3D" id="3.40.50.1010">
    <property type="entry name" value="5'-nuclease"/>
    <property type="match status" value="1"/>
</dbReference>
<feature type="compositionally biased region" description="Basic and acidic residues" evidence="10">
    <location>
        <begin position="1121"/>
        <end position="1132"/>
    </location>
</feature>
<dbReference type="FunFam" id="2.60.40.1180:FF:000023">
    <property type="entry name" value="neutral alpha-glucosidase AB isoform X2"/>
    <property type="match status" value="1"/>
</dbReference>